<dbReference type="InterPro" id="IPR004390">
    <property type="entry name" value="SR_rcpt_FtsY"/>
</dbReference>
<evidence type="ECO:0000313" key="12">
    <source>
        <dbReference type="EMBL" id="MDD2179394.1"/>
    </source>
</evidence>
<dbReference type="SMART" id="SM00963">
    <property type="entry name" value="SRP54_N"/>
    <property type="match status" value="1"/>
</dbReference>
<dbReference type="InterPro" id="IPR003593">
    <property type="entry name" value="AAA+_ATPase"/>
</dbReference>
<evidence type="ECO:0000256" key="5">
    <source>
        <dbReference type="ARBA" id="ARBA00023134"/>
    </source>
</evidence>
<dbReference type="Proteomes" id="UP001148932">
    <property type="component" value="Unassembled WGS sequence"/>
</dbReference>
<evidence type="ECO:0000256" key="4">
    <source>
        <dbReference type="ARBA" id="ARBA00022801"/>
    </source>
</evidence>
<dbReference type="Pfam" id="PF00448">
    <property type="entry name" value="SRP54"/>
    <property type="match status" value="1"/>
</dbReference>
<dbReference type="InterPro" id="IPR000897">
    <property type="entry name" value="SRP54_GTPase_dom"/>
</dbReference>
<comment type="subunit">
    <text evidence="9">Part of the signal recognition particle protein translocation system, which is composed of SRP and FtsY. SRP is a ribonucleoprotein composed of Ffh and a 4.5S RNA molecule.</text>
</comment>
<evidence type="ECO:0000256" key="8">
    <source>
        <dbReference type="ARBA" id="ARBA00048027"/>
    </source>
</evidence>
<protein>
    <recommendedName>
        <fullName evidence="9">Signal recognition particle receptor FtsY</fullName>
        <shortName evidence="9">SRP receptor</shortName>
        <ecNumber evidence="9">3.6.5.4</ecNumber>
    </recommendedName>
</protein>
<feature type="compositionally biased region" description="Pro residues" evidence="10">
    <location>
        <begin position="36"/>
        <end position="47"/>
    </location>
</feature>
<accession>A0ABT5S0D1</accession>
<dbReference type="PANTHER" id="PTHR43134:SF1">
    <property type="entry name" value="SIGNAL RECOGNITION PARTICLE RECEPTOR SUBUNIT ALPHA"/>
    <property type="match status" value="1"/>
</dbReference>
<evidence type="ECO:0000256" key="2">
    <source>
        <dbReference type="ARBA" id="ARBA00022490"/>
    </source>
</evidence>
<dbReference type="PANTHER" id="PTHR43134">
    <property type="entry name" value="SIGNAL RECOGNITION PARTICLE RECEPTOR SUBUNIT ALPHA"/>
    <property type="match status" value="1"/>
</dbReference>
<feature type="binding site" evidence="9">
    <location>
        <begin position="288"/>
        <end position="295"/>
    </location>
    <ligand>
        <name>GTP</name>
        <dbReference type="ChEBI" id="CHEBI:37565"/>
    </ligand>
</feature>
<comment type="subcellular location">
    <subcellularLocation>
        <location evidence="9">Cell membrane</location>
        <topology evidence="9">Peripheral membrane protein</topology>
        <orientation evidence="9">Cytoplasmic side</orientation>
    </subcellularLocation>
    <subcellularLocation>
        <location evidence="9">Cytoplasm</location>
    </subcellularLocation>
</comment>
<sequence length="481" mass="48564">MFSFFKKKPAPSPAPTDAPAPAQPVGTQAPAVGAPVAPPPPATPPVATPTAPAPVTAAPVPAPAPAGFGWLRNPFGSKAPEPATPPPAAPATEPAPAHVAMPPAAPATEPAAAPAAAAVAPVPATAPAAASPALPPVAPPAPIAAPAPAPVAPPTPITPPPPPPPPPTPVAAAVTAPLAPAPERKGWLDRLKAGLRKTGSSIATVFTGTQIDDALYEELEEALLMADTGVKATTHLLTDLKRRVKDSKTTDPAAVKGLLADALADLLRPLEKALVIGEHTPTVIMVAGVNGAGKTTSIGKLTKHLAGEGAAVLLAAADTFRAAAREQLGVWADRNTVEIVSQEGGDPAAVSFDAVTAGKARGKDVVLVDTAGRLPTQLHLMEELKKIRRVVTKADATAPHEVLLVIDGNTGQNALAQVRAFDDALQLTGLIVTKLDGTAKGGVLAAIAQERPVPVYFIGVGEKLEDLETFNAREFAQALLS</sequence>
<keyword evidence="5 9" id="KW-0342">GTP-binding</keyword>
<keyword evidence="6 9" id="KW-0472">Membrane</keyword>
<evidence type="ECO:0000313" key="13">
    <source>
        <dbReference type="Proteomes" id="UP001148932"/>
    </source>
</evidence>
<dbReference type="Gene3D" id="3.40.50.300">
    <property type="entry name" value="P-loop containing nucleotide triphosphate hydrolases"/>
    <property type="match status" value="1"/>
</dbReference>
<evidence type="ECO:0000259" key="11">
    <source>
        <dbReference type="PROSITE" id="PS00300"/>
    </source>
</evidence>
<dbReference type="RefSeq" id="WP_274112492.1">
    <property type="nucleotide sequence ID" value="NZ_JAPCKI010000012.1"/>
</dbReference>
<feature type="domain" description="SRP54-type proteins GTP-binding" evidence="11">
    <location>
        <begin position="454"/>
        <end position="467"/>
    </location>
</feature>
<dbReference type="SMART" id="SM00962">
    <property type="entry name" value="SRP54"/>
    <property type="match status" value="1"/>
</dbReference>
<evidence type="ECO:0000256" key="9">
    <source>
        <dbReference type="HAMAP-Rule" id="MF_00920"/>
    </source>
</evidence>
<evidence type="ECO:0000256" key="10">
    <source>
        <dbReference type="SAM" id="MobiDB-lite"/>
    </source>
</evidence>
<reference evidence="12" key="1">
    <citation type="submission" date="2022-10" db="EMBL/GenBank/DDBJ databases">
        <title>Description of microaerobic benzene degrading bacteria.</title>
        <authorList>
            <person name="Bedics A."/>
            <person name="Tancsics A."/>
            <person name="Banerjee S."/>
        </authorList>
    </citation>
    <scope>NUCLEOTIDE SEQUENCE</scope>
    <source>
        <strain evidence="12">D2M1</strain>
    </source>
</reference>
<dbReference type="EC" id="3.6.5.4" evidence="9"/>
<gene>
    <name evidence="9 12" type="primary">ftsY</name>
    <name evidence="12" type="ORF">OIN59_18305</name>
</gene>
<evidence type="ECO:0000256" key="6">
    <source>
        <dbReference type="ARBA" id="ARBA00023136"/>
    </source>
</evidence>
<comment type="function">
    <text evidence="9">Involved in targeting and insertion of nascent membrane proteins into the cytoplasmic membrane. Acts as a receptor for the complex formed by the signal recognition particle (SRP) and the ribosome-nascent chain (RNC). Interaction with SRP-RNC leads to the transfer of the RNC complex to the Sec translocase for insertion into the membrane, the hydrolysis of GTP by both Ffh and FtsY, and the dissociation of the SRP-FtsY complex into the individual components.</text>
</comment>
<dbReference type="NCBIfam" id="TIGR00064">
    <property type="entry name" value="ftsY"/>
    <property type="match status" value="1"/>
</dbReference>
<proteinExistence type="inferred from homology"/>
<evidence type="ECO:0000256" key="3">
    <source>
        <dbReference type="ARBA" id="ARBA00022741"/>
    </source>
</evidence>
<dbReference type="SUPFAM" id="SSF52540">
    <property type="entry name" value="P-loop containing nucleoside triphosphate hydrolases"/>
    <property type="match status" value="1"/>
</dbReference>
<dbReference type="EMBL" id="JAPCKI010000012">
    <property type="protein sequence ID" value="MDD2179394.1"/>
    <property type="molecule type" value="Genomic_DNA"/>
</dbReference>
<feature type="region of interest" description="Disordered" evidence="10">
    <location>
        <begin position="1"/>
        <end position="107"/>
    </location>
</feature>
<feature type="compositionally biased region" description="Low complexity" evidence="10">
    <location>
        <begin position="23"/>
        <end position="35"/>
    </location>
</feature>
<keyword evidence="3 9" id="KW-0547">Nucleotide-binding</keyword>
<dbReference type="HAMAP" id="MF_00920">
    <property type="entry name" value="FtsY"/>
    <property type="match status" value="1"/>
</dbReference>
<feature type="compositionally biased region" description="Pro residues" evidence="10">
    <location>
        <begin position="149"/>
        <end position="169"/>
    </location>
</feature>
<dbReference type="InterPro" id="IPR013822">
    <property type="entry name" value="Signal_recog_particl_SRP54_hlx"/>
</dbReference>
<keyword evidence="13" id="KW-1185">Reference proteome</keyword>
<evidence type="ECO:0000256" key="7">
    <source>
        <dbReference type="ARBA" id="ARBA00023170"/>
    </source>
</evidence>
<feature type="region of interest" description="Disordered" evidence="10">
    <location>
        <begin position="149"/>
        <end position="173"/>
    </location>
</feature>
<comment type="caution">
    <text evidence="12">The sequence shown here is derived from an EMBL/GenBank/DDBJ whole genome shotgun (WGS) entry which is preliminary data.</text>
</comment>
<feature type="compositionally biased region" description="Low complexity" evidence="10">
    <location>
        <begin position="90"/>
        <end position="107"/>
    </location>
</feature>
<dbReference type="InterPro" id="IPR027417">
    <property type="entry name" value="P-loop_NTPase"/>
</dbReference>
<keyword evidence="4 9" id="KW-0378">Hydrolase</keyword>
<keyword evidence="1 9" id="KW-1003">Cell membrane</keyword>
<evidence type="ECO:0000256" key="1">
    <source>
        <dbReference type="ARBA" id="ARBA00022475"/>
    </source>
</evidence>
<comment type="catalytic activity">
    <reaction evidence="8 9">
        <text>GTP + H2O = GDP + phosphate + H(+)</text>
        <dbReference type="Rhea" id="RHEA:19669"/>
        <dbReference type="ChEBI" id="CHEBI:15377"/>
        <dbReference type="ChEBI" id="CHEBI:15378"/>
        <dbReference type="ChEBI" id="CHEBI:37565"/>
        <dbReference type="ChEBI" id="CHEBI:43474"/>
        <dbReference type="ChEBI" id="CHEBI:58189"/>
        <dbReference type="EC" id="3.6.5.4"/>
    </reaction>
</comment>
<keyword evidence="7 9" id="KW-0675">Receptor</keyword>
<dbReference type="PROSITE" id="PS00300">
    <property type="entry name" value="SRP54"/>
    <property type="match status" value="1"/>
</dbReference>
<keyword evidence="2 9" id="KW-0963">Cytoplasm</keyword>
<dbReference type="InterPro" id="IPR036225">
    <property type="entry name" value="SRP/SRP_N"/>
</dbReference>
<comment type="similarity">
    <text evidence="9">Belongs to the GTP-binding SRP family. FtsY subfamily.</text>
</comment>
<dbReference type="SMART" id="SM00382">
    <property type="entry name" value="AAA"/>
    <property type="match status" value="1"/>
</dbReference>
<dbReference type="Gene3D" id="1.20.120.140">
    <property type="entry name" value="Signal recognition particle SRP54, nucleotide-binding domain"/>
    <property type="match status" value="1"/>
</dbReference>
<feature type="binding site" evidence="9">
    <location>
        <begin position="369"/>
        <end position="373"/>
    </location>
    <ligand>
        <name>GTP</name>
        <dbReference type="ChEBI" id="CHEBI:37565"/>
    </ligand>
</feature>
<name>A0ABT5S0D1_9BURK</name>
<dbReference type="InterPro" id="IPR042101">
    <property type="entry name" value="SRP54_N_sf"/>
</dbReference>
<dbReference type="SUPFAM" id="SSF47364">
    <property type="entry name" value="Domain of the SRP/SRP receptor G-proteins"/>
    <property type="match status" value="1"/>
</dbReference>
<feature type="binding site" evidence="9">
    <location>
        <begin position="433"/>
        <end position="436"/>
    </location>
    <ligand>
        <name>GTP</name>
        <dbReference type="ChEBI" id="CHEBI:37565"/>
    </ligand>
</feature>
<dbReference type="Pfam" id="PF02881">
    <property type="entry name" value="SRP54_N"/>
    <property type="match status" value="1"/>
</dbReference>
<organism evidence="12 13">
    <name type="scientific">Acidovorax benzenivorans</name>
    <dbReference type="NCBI Taxonomy" id="2987520"/>
    <lineage>
        <taxon>Bacteria</taxon>
        <taxon>Pseudomonadati</taxon>
        <taxon>Pseudomonadota</taxon>
        <taxon>Betaproteobacteria</taxon>
        <taxon>Burkholderiales</taxon>
        <taxon>Comamonadaceae</taxon>
        <taxon>Acidovorax</taxon>
    </lineage>
</organism>
<feature type="compositionally biased region" description="Low complexity" evidence="10">
    <location>
        <begin position="48"/>
        <end position="59"/>
    </location>
</feature>
<feature type="compositionally biased region" description="Pro residues" evidence="10">
    <location>
        <begin position="10"/>
        <end position="22"/>
    </location>
</feature>